<dbReference type="InterPro" id="IPR001020">
    <property type="entry name" value="PTS_HPr_His_P_site"/>
</dbReference>
<dbReference type="SUPFAM" id="SSF55594">
    <property type="entry name" value="HPr-like"/>
    <property type="match status" value="1"/>
</dbReference>
<evidence type="ECO:0000256" key="2">
    <source>
        <dbReference type="ARBA" id="ARBA00010736"/>
    </source>
</evidence>
<organism evidence="6 7">
    <name type="scientific">Deferribacter autotrophicus</name>
    <dbReference type="NCBI Taxonomy" id="500465"/>
    <lineage>
        <taxon>Bacteria</taxon>
        <taxon>Pseudomonadati</taxon>
        <taxon>Deferribacterota</taxon>
        <taxon>Deferribacteres</taxon>
        <taxon>Deferribacterales</taxon>
        <taxon>Deferribacteraceae</taxon>
        <taxon>Deferribacter</taxon>
    </lineage>
</organism>
<dbReference type="NCBIfam" id="TIGR01003">
    <property type="entry name" value="PTS_HPr_family"/>
    <property type="match status" value="1"/>
</dbReference>
<evidence type="ECO:0000259" key="5">
    <source>
        <dbReference type="PROSITE" id="PS51350"/>
    </source>
</evidence>
<gene>
    <name evidence="6" type="ORF">FHQ18_07365</name>
</gene>
<dbReference type="InterPro" id="IPR050399">
    <property type="entry name" value="HPr"/>
</dbReference>
<evidence type="ECO:0000256" key="1">
    <source>
        <dbReference type="ARBA" id="ARBA00004496"/>
    </source>
</evidence>
<evidence type="ECO:0000313" key="7">
    <source>
        <dbReference type="Proteomes" id="UP000322876"/>
    </source>
</evidence>
<reference evidence="6 7" key="1">
    <citation type="submission" date="2019-06" db="EMBL/GenBank/DDBJ databases">
        <title>Genomic insights into carbon and energy metabolism of Deferribacter autotrophicus revealed new metabolic traits in the phylum Deferribacteres.</title>
        <authorList>
            <person name="Slobodkin A.I."/>
            <person name="Slobodkina G.B."/>
            <person name="Allioux M."/>
            <person name="Alain K."/>
            <person name="Jebbar M."/>
            <person name="Shadrin V."/>
            <person name="Kublanov I.V."/>
            <person name="Toshchakov S.V."/>
            <person name="Bonch-Osmolovskaya E.A."/>
        </authorList>
    </citation>
    <scope>NUCLEOTIDE SEQUENCE [LARGE SCALE GENOMIC DNA]</scope>
    <source>
        <strain evidence="6 7">SL50</strain>
    </source>
</reference>
<dbReference type="GO" id="GO:0009401">
    <property type="term" value="P:phosphoenolpyruvate-dependent sugar phosphotransferase system"/>
    <property type="evidence" value="ECO:0007669"/>
    <property type="project" value="UniProtKB-KW"/>
</dbReference>
<proteinExistence type="inferred from homology"/>
<protein>
    <submittedName>
        <fullName evidence="6">HPr family phosphocarrier protein</fullName>
    </submittedName>
</protein>
<dbReference type="RefSeq" id="WP_149266524.1">
    <property type="nucleotide sequence ID" value="NZ_VFJB01000005.1"/>
</dbReference>
<dbReference type="InterPro" id="IPR035895">
    <property type="entry name" value="HPr-like_sf"/>
</dbReference>
<evidence type="ECO:0000313" key="6">
    <source>
        <dbReference type="EMBL" id="KAA0258204.1"/>
    </source>
</evidence>
<comment type="caution">
    <text evidence="6">The sequence shown here is derived from an EMBL/GenBank/DDBJ whole genome shotgun (WGS) entry which is preliminary data.</text>
</comment>
<keyword evidence="7" id="KW-1185">Reference proteome</keyword>
<keyword evidence="4" id="KW-0598">Phosphotransferase system</keyword>
<accession>A0A5A8F641</accession>
<comment type="similarity">
    <text evidence="2">Belongs to the HPr family.</text>
</comment>
<dbReference type="PROSITE" id="PS51350">
    <property type="entry name" value="PTS_HPR_DOM"/>
    <property type="match status" value="1"/>
</dbReference>
<dbReference type="CDD" id="cd00367">
    <property type="entry name" value="PTS-HPr_like"/>
    <property type="match status" value="1"/>
</dbReference>
<dbReference type="GO" id="GO:0005737">
    <property type="term" value="C:cytoplasm"/>
    <property type="evidence" value="ECO:0007669"/>
    <property type="project" value="UniProtKB-SubCell"/>
</dbReference>
<sequence>MKEKKQIEVEIINELGMHARAAASFVQEASKFNSEIFVEKDGLEVNGKSIMGVLMLVAPKGSKILIKANGDDADEALEALSNLIKNRFGEDK</sequence>
<comment type="subcellular location">
    <subcellularLocation>
        <location evidence="1">Cytoplasm</location>
    </subcellularLocation>
</comment>
<name>A0A5A8F641_9BACT</name>
<dbReference type="PRINTS" id="PR00107">
    <property type="entry name" value="PHOSPHOCPHPR"/>
</dbReference>
<evidence type="ECO:0000256" key="4">
    <source>
        <dbReference type="ARBA" id="ARBA00022683"/>
    </source>
</evidence>
<dbReference type="OrthoDB" id="9809047at2"/>
<dbReference type="Pfam" id="PF00381">
    <property type="entry name" value="PTS-HPr"/>
    <property type="match status" value="1"/>
</dbReference>
<dbReference type="PANTHER" id="PTHR33705:SF2">
    <property type="entry name" value="PHOSPHOCARRIER PROTEIN NPR"/>
    <property type="match status" value="1"/>
</dbReference>
<dbReference type="AlphaFoldDB" id="A0A5A8F641"/>
<dbReference type="InterPro" id="IPR000032">
    <property type="entry name" value="HPr-like"/>
</dbReference>
<keyword evidence="3" id="KW-0963">Cytoplasm</keyword>
<dbReference type="PROSITE" id="PS00369">
    <property type="entry name" value="PTS_HPR_HIS"/>
    <property type="match status" value="1"/>
</dbReference>
<dbReference type="PANTHER" id="PTHR33705">
    <property type="entry name" value="PHOSPHOCARRIER PROTEIN HPR"/>
    <property type="match status" value="1"/>
</dbReference>
<feature type="domain" description="HPr" evidence="5">
    <location>
        <begin position="4"/>
        <end position="91"/>
    </location>
</feature>
<evidence type="ECO:0000256" key="3">
    <source>
        <dbReference type="ARBA" id="ARBA00022490"/>
    </source>
</evidence>
<dbReference type="EMBL" id="VFJB01000005">
    <property type="protein sequence ID" value="KAA0258204.1"/>
    <property type="molecule type" value="Genomic_DNA"/>
</dbReference>
<dbReference type="Proteomes" id="UP000322876">
    <property type="component" value="Unassembled WGS sequence"/>
</dbReference>
<dbReference type="Gene3D" id="3.30.1340.10">
    <property type="entry name" value="HPr-like"/>
    <property type="match status" value="1"/>
</dbReference>